<accession>A0A937K175</accession>
<keyword evidence="3" id="KW-1185">Reference proteome</keyword>
<dbReference type="RefSeq" id="WP_202246872.1">
    <property type="nucleotide sequence ID" value="NZ_JAESIY010000028.1"/>
</dbReference>
<organism evidence="2 3">
    <name type="scientific">Fulvivirga sediminis</name>
    <dbReference type="NCBI Taxonomy" id="2803949"/>
    <lineage>
        <taxon>Bacteria</taxon>
        <taxon>Pseudomonadati</taxon>
        <taxon>Bacteroidota</taxon>
        <taxon>Cytophagia</taxon>
        <taxon>Cytophagales</taxon>
        <taxon>Fulvivirgaceae</taxon>
        <taxon>Fulvivirga</taxon>
    </lineage>
</organism>
<keyword evidence="1" id="KW-1133">Transmembrane helix</keyword>
<dbReference type="Proteomes" id="UP000659388">
    <property type="component" value="Unassembled WGS sequence"/>
</dbReference>
<dbReference type="AlphaFoldDB" id="A0A937K175"/>
<feature type="transmembrane region" description="Helical" evidence="1">
    <location>
        <begin position="101"/>
        <end position="123"/>
    </location>
</feature>
<gene>
    <name evidence="2" type="ORF">JL102_23230</name>
</gene>
<evidence type="ECO:0000313" key="3">
    <source>
        <dbReference type="Proteomes" id="UP000659388"/>
    </source>
</evidence>
<protein>
    <submittedName>
        <fullName evidence="2">Uncharacterized protein</fullName>
    </submittedName>
</protein>
<reference evidence="2" key="1">
    <citation type="submission" date="2021-01" db="EMBL/GenBank/DDBJ databases">
        <title>Fulvivirga kasyanovii gen. nov., sp nov., a novel member of the phylum Bacteroidetes isolated from seawater in a mussel farm.</title>
        <authorList>
            <person name="Zhao L.-H."/>
            <person name="Wang Z.-J."/>
        </authorList>
    </citation>
    <scope>NUCLEOTIDE SEQUENCE</scope>
    <source>
        <strain evidence="2">2943</strain>
    </source>
</reference>
<keyword evidence="1" id="KW-0812">Transmembrane</keyword>
<feature type="transmembrane region" description="Helical" evidence="1">
    <location>
        <begin position="76"/>
        <end position="95"/>
    </location>
</feature>
<proteinExistence type="predicted"/>
<keyword evidence="1" id="KW-0472">Membrane</keyword>
<evidence type="ECO:0000313" key="2">
    <source>
        <dbReference type="EMBL" id="MBL3659078.1"/>
    </source>
</evidence>
<name>A0A937K175_9BACT</name>
<sequence length="224" mass="26561">MEQIIESDYKREITHYDYNDAHKNIKRGGWSRVLNLHITENKMTLYHEDVGSNEAFFNANDKFVKKPSYSYMTPQWGGSVFFLFFISFLIVEISYPEDSSWGYIVAILLFFLGFLFFLIYYFTMPKKEVILNREDGLMTFPGLFWQQNITMQIEKVMFIMSAPSHTGGGAYRLQIRRPDMTHTLFIFSSIGNCYEDLSFYLWYMDKNRPLPPGEALDAYRERDY</sequence>
<dbReference type="EMBL" id="JAESIY010000028">
    <property type="protein sequence ID" value="MBL3659078.1"/>
    <property type="molecule type" value="Genomic_DNA"/>
</dbReference>
<comment type="caution">
    <text evidence="2">The sequence shown here is derived from an EMBL/GenBank/DDBJ whole genome shotgun (WGS) entry which is preliminary data.</text>
</comment>
<evidence type="ECO:0000256" key="1">
    <source>
        <dbReference type="SAM" id="Phobius"/>
    </source>
</evidence>